<evidence type="ECO:0000256" key="2">
    <source>
        <dbReference type="SAM" id="SignalP"/>
    </source>
</evidence>
<proteinExistence type="predicted"/>
<dbReference type="EMBL" id="LPWD01000451">
    <property type="protein sequence ID" value="ODR97581.1"/>
    <property type="molecule type" value="Genomic_DNA"/>
</dbReference>
<name>A0A1E3VWD4_9HYPH</name>
<dbReference type="Proteomes" id="UP000095042">
    <property type="component" value="Unassembled WGS sequence"/>
</dbReference>
<protein>
    <submittedName>
        <fullName evidence="3">Uncharacterized protein</fullName>
    </submittedName>
</protein>
<dbReference type="OrthoDB" id="8455487at2"/>
<sequence>MGKRIFLAGALMLLTSVAFAQHAISLEPEAAPAADASAPARDVPPAPSVSPSAASVPPKVEMTFPSEHDLYIVPAATREVCTTLELGFGEIQTDCRMKPVPVRAEDPALRGLCITRYGRRTCY</sequence>
<reference evidence="3 4" key="1">
    <citation type="journal article" date="2016" name="Environ. Microbiol.">
        <title>New Methyloceanibacter diversity from North Sea sediments includes methanotroph containing solely the soluble methane monooxygenase.</title>
        <authorList>
            <person name="Vekeman B."/>
            <person name="Kerckhof F.M."/>
            <person name="Cremers G."/>
            <person name="de Vos P."/>
            <person name="Vandamme P."/>
            <person name="Boon N."/>
            <person name="Op den Camp H.J."/>
            <person name="Heylen K."/>
        </authorList>
    </citation>
    <scope>NUCLEOTIDE SEQUENCE [LARGE SCALE GENOMIC DNA]</scope>
    <source>
        <strain evidence="3 4">R-67177</strain>
    </source>
</reference>
<accession>A0A1E3VWD4</accession>
<dbReference type="RefSeq" id="WP_069625022.1">
    <property type="nucleotide sequence ID" value="NZ_LPWD01000451.1"/>
</dbReference>
<gene>
    <name evidence="3" type="ORF">AUC71_04070</name>
</gene>
<evidence type="ECO:0000313" key="4">
    <source>
        <dbReference type="Proteomes" id="UP000095042"/>
    </source>
</evidence>
<keyword evidence="2" id="KW-0732">Signal</keyword>
<comment type="caution">
    <text evidence="3">The sequence shown here is derived from an EMBL/GenBank/DDBJ whole genome shotgun (WGS) entry which is preliminary data.</text>
</comment>
<evidence type="ECO:0000313" key="3">
    <source>
        <dbReference type="EMBL" id="ODR97581.1"/>
    </source>
</evidence>
<evidence type="ECO:0000256" key="1">
    <source>
        <dbReference type="SAM" id="MobiDB-lite"/>
    </source>
</evidence>
<feature type="signal peptide" evidence="2">
    <location>
        <begin position="1"/>
        <end position="20"/>
    </location>
</feature>
<organism evidence="3 4">
    <name type="scientific">Methyloceanibacter marginalis</name>
    <dbReference type="NCBI Taxonomy" id="1774971"/>
    <lineage>
        <taxon>Bacteria</taxon>
        <taxon>Pseudomonadati</taxon>
        <taxon>Pseudomonadota</taxon>
        <taxon>Alphaproteobacteria</taxon>
        <taxon>Hyphomicrobiales</taxon>
        <taxon>Hyphomicrobiaceae</taxon>
        <taxon>Methyloceanibacter</taxon>
    </lineage>
</organism>
<dbReference type="AlphaFoldDB" id="A0A1E3VWD4"/>
<keyword evidence="4" id="KW-1185">Reference proteome</keyword>
<feature type="compositionally biased region" description="Low complexity" evidence="1">
    <location>
        <begin position="30"/>
        <end position="41"/>
    </location>
</feature>
<feature type="chain" id="PRO_5009138839" evidence="2">
    <location>
        <begin position="21"/>
        <end position="123"/>
    </location>
</feature>
<feature type="region of interest" description="Disordered" evidence="1">
    <location>
        <begin position="30"/>
        <end position="57"/>
    </location>
</feature>